<dbReference type="AlphaFoldDB" id="L7LIP9"/>
<organism evidence="1 2">
    <name type="scientific">Gordonia sihwensis NBRC 108236</name>
    <dbReference type="NCBI Taxonomy" id="1223544"/>
    <lineage>
        <taxon>Bacteria</taxon>
        <taxon>Bacillati</taxon>
        <taxon>Actinomycetota</taxon>
        <taxon>Actinomycetes</taxon>
        <taxon>Mycobacteriales</taxon>
        <taxon>Gordoniaceae</taxon>
        <taxon>Gordonia</taxon>
    </lineage>
</organism>
<dbReference type="Proteomes" id="UP000035083">
    <property type="component" value="Unassembled WGS sequence"/>
</dbReference>
<proteinExistence type="predicted"/>
<gene>
    <name evidence="1" type="ORF">GSI01S_10_02030</name>
</gene>
<dbReference type="EMBL" id="BANU01000010">
    <property type="protein sequence ID" value="GAC60611.1"/>
    <property type="molecule type" value="Genomic_DNA"/>
</dbReference>
<comment type="caution">
    <text evidence="1">The sequence shown here is derived from an EMBL/GenBank/DDBJ whole genome shotgun (WGS) entry which is preliminary data.</text>
</comment>
<protein>
    <submittedName>
        <fullName evidence="1">Uncharacterized protein</fullName>
    </submittedName>
</protein>
<name>L7LIP9_9ACTN</name>
<evidence type="ECO:0000313" key="2">
    <source>
        <dbReference type="Proteomes" id="UP000035083"/>
    </source>
</evidence>
<accession>L7LIP9</accession>
<reference evidence="1 2" key="1">
    <citation type="submission" date="2012-12" db="EMBL/GenBank/DDBJ databases">
        <title>Whole genome shotgun sequence of Gordonia sihwensis NBRC 108236.</title>
        <authorList>
            <person name="Yoshida I."/>
            <person name="Hosoyama A."/>
            <person name="Tsuchikane K."/>
            <person name="Ando Y."/>
            <person name="Baba S."/>
            <person name="Ohji S."/>
            <person name="Hamada M."/>
            <person name="Tamura T."/>
            <person name="Yamazoe A."/>
            <person name="Yamazaki S."/>
            <person name="Fujita N."/>
        </authorList>
    </citation>
    <scope>NUCLEOTIDE SEQUENCE [LARGE SCALE GENOMIC DNA]</scope>
    <source>
        <strain evidence="1 2">NBRC 108236</strain>
    </source>
</reference>
<evidence type="ECO:0000313" key="1">
    <source>
        <dbReference type="EMBL" id="GAC60611.1"/>
    </source>
</evidence>
<sequence length="67" mass="7445">MKATATRDQDNVHDGTVLVTQDFPDDQCVAVTILGRHDIDSDFPTIVVFDMDDLKAIADAYSRMKDS</sequence>
<keyword evidence="2" id="KW-1185">Reference proteome</keyword>